<protein>
    <submittedName>
        <fullName evidence="2">GNAT family N-acetyltransferase</fullName>
    </submittedName>
</protein>
<dbReference type="Pfam" id="PF00583">
    <property type="entry name" value="Acetyltransf_1"/>
    <property type="match status" value="1"/>
</dbReference>
<keyword evidence="2" id="KW-0808">Transferase</keyword>
<dbReference type="Proteomes" id="UP000291380">
    <property type="component" value="Unassembled WGS sequence"/>
</dbReference>
<gene>
    <name evidence="2" type="ORF">E0H85_01450</name>
</gene>
<name>A0A4R0EQZ5_9GAMM</name>
<dbReference type="PROSITE" id="PS51186">
    <property type="entry name" value="GNAT"/>
    <property type="match status" value="1"/>
</dbReference>
<reference evidence="2 3" key="1">
    <citation type="submission" date="2019-02" db="EMBL/GenBank/DDBJ databases">
        <title>High diversity of culturable Acinetobacter species in natural soil and water ecosystems.</title>
        <authorList>
            <person name="Radolfova-Krizova L."/>
            <person name="Nemec A."/>
        </authorList>
    </citation>
    <scope>NUCLEOTIDE SEQUENCE [LARGE SCALE GENOMIC DNA]</scope>
    <source>
        <strain evidence="2 3">ANC 4281</strain>
    </source>
</reference>
<accession>A0A4R0EQZ5</accession>
<dbReference type="AlphaFoldDB" id="A0A4R0EQZ5"/>
<dbReference type="OrthoDB" id="6691967at2"/>
<feature type="domain" description="N-acetyltransferase" evidence="1">
    <location>
        <begin position="1"/>
        <end position="151"/>
    </location>
</feature>
<evidence type="ECO:0000259" key="1">
    <source>
        <dbReference type="PROSITE" id="PS51186"/>
    </source>
</evidence>
<dbReference type="InterPro" id="IPR000182">
    <property type="entry name" value="GNAT_dom"/>
</dbReference>
<evidence type="ECO:0000313" key="3">
    <source>
        <dbReference type="Proteomes" id="UP000291380"/>
    </source>
</evidence>
<dbReference type="CDD" id="cd04301">
    <property type="entry name" value="NAT_SF"/>
    <property type="match status" value="1"/>
</dbReference>
<proteinExistence type="predicted"/>
<dbReference type="GO" id="GO:0016747">
    <property type="term" value="F:acyltransferase activity, transferring groups other than amino-acyl groups"/>
    <property type="evidence" value="ECO:0007669"/>
    <property type="project" value="InterPro"/>
</dbReference>
<sequence>MRLRVATLPDVPAMVALGGEFIKEAPNYKSRPYLAENAAKHFTSLIKGGGVIFLIEHDSQIVGGFVGRIGGDWFNNTKIAFDDVLYVIPEFRKSRAAYMLIQAFIRWAQLMGADRIQCGTTTGVESDACIRLYKHFGFTEYGTVLDLELKA</sequence>
<dbReference type="EMBL" id="SJOA01000001">
    <property type="protein sequence ID" value="TCB62215.1"/>
    <property type="molecule type" value="Genomic_DNA"/>
</dbReference>
<organism evidence="2 3">
    <name type="scientific">Acinetobacter terrae</name>
    <dbReference type="NCBI Taxonomy" id="2731247"/>
    <lineage>
        <taxon>Bacteria</taxon>
        <taxon>Pseudomonadati</taxon>
        <taxon>Pseudomonadota</taxon>
        <taxon>Gammaproteobacteria</taxon>
        <taxon>Moraxellales</taxon>
        <taxon>Moraxellaceae</taxon>
        <taxon>Acinetobacter</taxon>
        <taxon>Acinetobacter Taxon 24</taxon>
    </lineage>
</organism>
<comment type="caution">
    <text evidence="2">The sequence shown here is derived from an EMBL/GenBank/DDBJ whole genome shotgun (WGS) entry which is preliminary data.</text>
</comment>
<evidence type="ECO:0000313" key="2">
    <source>
        <dbReference type="EMBL" id="TCB62215.1"/>
    </source>
</evidence>
<dbReference type="RefSeq" id="WP_131270147.1">
    <property type="nucleotide sequence ID" value="NZ_SJOA01000001.1"/>
</dbReference>
<dbReference type="SUPFAM" id="SSF55729">
    <property type="entry name" value="Acyl-CoA N-acyltransferases (Nat)"/>
    <property type="match status" value="1"/>
</dbReference>
<dbReference type="InterPro" id="IPR016181">
    <property type="entry name" value="Acyl_CoA_acyltransferase"/>
</dbReference>
<dbReference type="Gene3D" id="3.40.630.30">
    <property type="match status" value="1"/>
</dbReference>